<organism evidence="3 4">
    <name type="scientific">Bos mutus</name>
    <name type="common">wild yak</name>
    <dbReference type="NCBI Taxonomy" id="72004"/>
    <lineage>
        <taxon>Eukaryota</taxon>
        <taxon>Metazoa</taxon>
        <taxon>Chordata</taxon>
        <taxon>Craniata</taxon>
        <taxon>Vertebrata</taxon>
        <taxon>Euteleostomi</taxon>
        <taxon>Mammalia</taxon>
        <taxon>Eutheria</taxon>
        <taxon>Laurasiatheria</taxon>
        <taxon>Artiodactyla</taxon>
        <taxon>Ruminantia</taxon>
        <taxon>Pecora</taxon>
        <taxon>Bovidae</taxon>
        <taxon>Bovinae</taxon>
        <taxon>Bos</taxon>
    </lineage>
</organism>
<sequence>AACLFRVNALSLVYLLFLLLLPWFPGPSRHSIRGKATLGVLPGQFLSWLFRSQVPLPGLWCLVRLSAPMGTGSTGDAITWDAISRLTGVTRLDLKDISNAIRLVAPDLGILVVSSLCLGVCRRLTRTARRSQHVQEPVRAMGHPRSQPFEDCCIEELDTGSLGELREAPELSPTRRSRLAARFRITAHWLLVAAGRTLAIMLLALAAFSSVYFLLFLAIGTWWACHFPISLLGFNTLCVMVSCVGTGHLICLYCYQTPLAQATLPPAGIWARVFGLKDFLAPTNCSSPNVLVINANHDWPVYVSPGILLLLCYTVTSLLKLHAH</sequence>
<feature type="transmembrane region" description="Helical" evidence="1">
    <location>
        <begin position="7"/>
        <end position="24"/>
    </location>
</feature>
<evidence type="ECO:0000313" key="4">
    <source>
        <dbReference type="Proteomes" id="UP000011080"/>
    </source>
</evidence>
<keyword evidence="1" id="KW-1133">Transmembrane helix</keyword>
<feature type="transmembrane region" description="Helical" evidence="1">
    <location>
        <begin position="185"/>
        <end position="205"/>
    </location>
</feature>
<dbReference type="InterPro" id="IPR027272">
    <property type="entry name" value="Piezo"/>
</dbReference>
<feature type="non-terminal residue" evidence="3">
    <location>
        <position position="1"/>
    </location>
</feature>
<name>L8IRV3_9CETA</name>
<feature type="transmembrane region" description="Helical" evidence="1">
    <location>
        <begin position="299"/>
        <end position="319"/>
    </location>
</feature>
<evidence type="ECO:0000256" key="1">
    <source>
        <dbReference type="SAM" id="Phobius"/>
    </source>
</evidence>
<feature type="domain" description="Piezo TM1-24" evidence="2">
    <location>
        <begin position="6"/>
        <end position="323"/>
    </location>
</feature>
<keyword evidence="1" id="KW-0472">Membrane</keyword>
<feature type="non-terminal residue" evidence="3">
    <location>
        <position position="324"/>
    </location>
</feature>
<dbReference type="Pfam" id="PF24871">
    <property type="entry name" value="Piezo_TM1-24"/>
    <property type="match status" value="1"/>
</dbReference>
<dbReference type="EMBL" id="JH880804">
    <property type="protein sequence ID" value="ELR58763.1"/>
    <property type="molecule type" value="Genomic_DNA"/>
</dbReference>
<keyword evidence="1" id="KW-0812">Transmembrane</keyword>
<gene>
    <name evidence="3" type="ORF">M91_08288</name>
</gene>
<reference evidence="3 4" key="1">
    <citation type="journal article" date="2012" name="Nat. Genet.">
        <title>The yak genome and adaptation to life at high altitude.</title>
        <authorList>
            <person name="Qiu Q."/>
            <person name="Zhang G."/>
            <person name="Ma T."/>
            <person name="Qian W."/>
            <person name="Wang J."/>
            <person name="Ye Z."/>
            <person name="Cao C."/>
            <person name="Hu Q."/>
            <person name="Kim J."/>
            <person name="Larkin D.M."/>
            <person name="Auvil L."/>
            <person name="Capitanu B."/>
            <person name="Ma J."/>
            <person name="Lewin H.A."/>
            <person name="Qian X."/>
            <person name="Lang Y."/>
            <person name="Zhou R."/>
            <person name="Wang L."/>
            <person name="Wang K."/>
            <person name="Xia J."/>
            <person name="Liao S."/>
            <person name="Pan S."/>
            <person name="Lu X."/>
            <person name="Hou H."/>
            <person name="Wang Y."/>
            <person name="Zang X."/>
            <person name="Yin Y."/>
            <person name="Ma H."/>
            <person name="Zhang J."/>
            <person name="Wang Z."/>
            <person name="Zhang Y."/>
            <person name="Zhang D."/>
            <person name="Yonezawa T."/>
            <person name="Hasegawa M."/>
            <person name="Zhong Y."/>
            <person name="Liu W."/>
            <person name="Zhang Y."/>
            <person name="Huang Z."/>
            <person name="Zhang S."/>
            <person name="Long R."/>
            <person name="Yang H."/>
            <person name="Wang J."/>
            <person name="Lenstra J.A."/>
            <person name="Cooper D.N."/>
            <person name="Wu Y."/>
            <person name="Wang J."/>
            <person name="Shi P."/>
            <person name="Wang J."/>
            <person name="Liu J."/>
        </authorList>
    </citation>
    <scope>NUCLEOTIDE SEQUENCE [LARGE SCALE GENOMIC DNA]</scope>
    <source>
        <strain evidence="4">yakQH1</strain>
    </source>
</reference>
<dbReference type="InterPro" id="IPR056769">
    <property type="entry name" value="Piezo_TM1-24"/>
</dbReference>
<dbReference type="GO" id="GO:0016020">
    <property type="term" value="C:membrane"/>
    <property type="evidence" value="ECO:0007669"/>
    <property type="project" value="InterPro"/>
</dbReference>
<dbReference type="Proteomes" id="UP000011080">
    <property type="component" value="Unassembled WGS sequence"/>
</dbReference>
<dbReference type="GO" id="GO:0008381">
    <property type="term" value="F:mechanosensitive monoatomic ion channel activity"/>
    <property type="evidence" value="ECO:0007669"/>
    <property type="project" value="InterPro"/>
</dbReference>
<evidence type="ECO:0000259" key="2">
    <source>
        <dbReference type="Pfam" id="PF24871"/>
    </source>
</evidence>
<protein>
    <recommendedName>
        <fullName evidence="2">Piezo TM1-24 domain-containing protein</fullName>
    </recommendedName>
</protein>
<dbReference type="PANTHER" id="PTHR47049">
    <property type="entry name" value="PIEZO-TYPE MECHANOSENSITIVE ION CHANNEL HOMOLOG"/>
    <property type="match status" value="1"/>
</dbReference>
<evidence type="ECO:0000313" key="3">
    <source>
        <dbReference type="EMBL" id="ELR58763.1"/>
    </source>
</evidence>
<dbReference type="PANTHER" id="PTHR47049:SF5">
    <property type="entry name" value="PIEZO-TYPE MECHANOSENSITIVE ION CHANNEL COMPONENT"/>
    <property type="match status" value="1"/>
</dbReference>
<feature type="transmembrane region" description="Helical" evidence="1">
    <location>
        <begin position="236"/>
        <end position="255"/>
    </location>
</feature>
<feature type="transmembrane region" description="Helical" evidence="1">
    <location>
        <begin position="100"/>
        <end position="121"/>
    </location>
</feature>
<accession>L8IRV3</accession>
<feature type="transmembrane region" description="Helical" evidence="1">
    <location>
        <begin position="211"/>
        <end position="229"/>
    </location>
</feature>
<proteinExistence type="predicted"/>
<dbReference type="AlphaFoldDB" id="L8IRV3"/>